<evidence type="ECO:0000313" key="3">
    <source>
        <dbReference type="EMBL" id="KNE66783.1"/>
    </source>
</evidence>
<keyword evidence="1" id="KW-0175">Coiled coil</keyword>
<dbReference type="PANTHER" id="PTHR15276:SF0">
    <property type="entry name" value="COILED-COIL DOMAIN-CONTAINING PROTEIN 6"/>
    <property type="match status" value="1"/>
</dbReference>
<reference evidence="4" key="2">
    <citation type="submission" date="2009-11" db="EMBL/GenBank/DDBJ databases">
        <title>The Genome Sequence of Allomyces macrogynus strain ATCC 38327.</title>
        <authorList>
            <consortium name="The Broad Institute Genome Sequencing Platform"/>
            <person name="Russ C."/>
            <person name="Cuomo C."/>
            <person name="Shea T."/>
            <person name="Young S.K."/>
            <person name="Zeng Q."/>
            <person name="Koehrsen M."/>
            <person name="Haas B."/>
            <person name="Borodovsky M."/>
            <person name="Guigo R."/>
            <person name="Alvarado L."/>
            <person name="Berlin A."/>
            <person name="Borenstein D."/>
            <person name="Chen Z."/>
            <person name="Engels R."/>
            <person name="Freedman E."/>
            <person name="Gellesch M."/>
            <person name="Goldberg J."/>
            <person name="Griggs A."/>
            <person name="Gujja S."/>
            <person name="Heiman D."/>
            <person name="Hepburn T."/>
            <person name="Howarth C."/>
            <person name="Jen D."/>
            <person name="Larson L."/>
            <person name="Lewis B."/>
            <person name="Mehta T."/>
            <person name="Park D."/>
            <person name="Pearson M."/>
            <person name="Roberts A."/>
            <person name="Saif S."/>
            <person name="Shenoy N."/>
            <person name="Sisk P."/>
            <person name="Stolte C."/>
            <person name="Sykes S."/>
            <person name="Walk T."/>
            <person name="White J."/>
            <person name="Yandava C."/>
            <person name="Burger G."/>
            <person name="Gray M.W."/>
            <person name="Holland P.W.H."/>
            <person name="King N."/>
            <person name="Lang F.B.F."/>
            <person name="Roger A.J."/>
            <person name="Ruiz-Trillo I."/>
            <person name="Lander E."/>
            <person name="Nusbaum C."/>
        </authorList>
    </citation>
    <scope>NUCLEOTIDE SEQUENCE [LARGE SCALE GENOMIC DNA]</scope>
    <source>
        <strain evidence="4">ATCC 38327</strain>
    </source>
</reference>
<accession>A0A0L0SW20</accession>
<dbReference type="eggNOG" id="KOG2129">
    <property type="taxonomic scope" value="Eukaryota"/>
</dbReference>
<evidence type="ECO:0000256" key="1">
    <source>
        <dbReference type="SAM" id="Coils"/>
    </source>
</evidence>
<dbReference type="Pfam" id="PF09755">
    <property type="entry name" value="DUF2046"/>
    <property type="match status" value="1"/>
</dbReference>
<dbReference type="VEuPathDB" id="FungiDB:AMAG_19510"/>
<feature type="coiled-coil region" evidence="1">
    <location>
        <begin position="23"/>
        <end position="87"/>
    </location>
</feature>
<dbReference type="STRING" id="578462.A0A0L0SW20"/>
<evidence type="ECO:0000313" key="4">
    <source>
        <dbReference type="Proteomes" id="UP000054350"/>
    </source>
</evidence>
<feature type="region of interest" description="Disordered" evidence="2">
    <location>
        <begin position="95"/>
        <end position="117"/>
    </location>
</feature>
<evidence type="ECO:0000256" key="2">
    <source>
        <dbReference type="SAM" id="MobiDB-lite"/>
    </source>
</evidence>
<dbReference type="PANTHER" id="PTHR15276">
    <property type="entry name" value="H4 D10S170 PROTEIN-RELATED"/>
    <property type="match status" value="1"/>
</dbReference>
<feature type="compositionally biased region" description="Basic and acidic residues" evidence="2">
    <location>
        <begin position="102"/>
        <end position="117"/>
    </location>
</feature>
<name>A0A0L0SW20_ALLM3</name>
<dbReference type="InterPro" id="IPR019152">
    <property type="entry name" value="DUF2046"/>
</dbReference>
<protein>
    <submittedName>
        <fullName evidence="3">Uncharacterized protein</fullName>
    </submittedName>
</protein>
<organism evidence="3 4">
    <name type="scientific">Allomyces macrogynus (strain ATCC 38327)</name>
    <name type="common">Allomyces javanicus var. macrogynus</name>
    <dbReference type="NCBI Taxonomy" id="578462"/>
    <lineage>
        <taxon>Eukaryota</taxon>
        <taxon>Fungi</taxon>
        <taxon>Fungi incertae sedis</taxon>
        <taxon>Blastocladiomycota</taxon>
        <taxon>Blastocladiomycetes</taxon>
        <taxon>Blastocladiales</taxon>
        <taxon>Blastocladiaceae</taxon>
        <taxon>Allomyces</taxon>
    </lineage>
</organism>
<dbReference type="OrthoDB" id="78858at2759"/>
<dbReference type="Proteomes" id="UP000054350">
    <property type="component" value="Unassembled WGS sequence"/>
</dbReference>
<keyword evidence="4" id="KW-1185">Reference proteome</keyword>
<gene>
    <name evidence="3" type="ORF">AMAG_19510</name>
</gene>
<dbReference type="EMBL" id="GG745351">
    <property type="protein sequence ID" value="KNE66783.1"/>
    <property type="molecule type" value="Genomic_DNA"/>
</dbReference>
<reference evidence="3 4" key="1">
    <citation type="submission" date="2009-11" db="EMBL/GenBank/DDBJ databases">
        <title>Annotation of Allomyces macrogynus ATCC 38327.</title>
        <authorList>
            <consortium name="The Broad Institute Genome Sequencing Platform"/>
            <person name="Russ C."/>
            <person name="Cuomo C."/>
            <person name="Burger G."/>
            <person name="Gray M.W."/>
            <person name="Holland P.W.H."/>
            <person name="King N."/>
            <person name="Lang F.B.F."/>
            <person name="Roger A.J."/>
            <person name="Ruiz-Trillo I."/>
            <person name="Young S.K."/>
            <person name="Zeng Q."/>
            <person name="Gargeya S."/>
            <person name="Fitzgerald M."/>
            <person name="Haas B."/>
            <person name="Abouelleil A."/>
            <person name="Alvarado L."/>
            <person name="Arachchi H.M."/>
            <person name="Berlin A."/>
            <person name="Chapman S.B."/>
            <person name="Gearin G."/>
            <person name="Goldberg J."/>
            <person name="Griggs A."/>
            <person name="Gujja S."/>
            <person name="Hansen M."/>
            <person name="Heiman D."/>
            <person name="Howarth C."/>
            <person name="Larimer J."/>
            <person name="Lui A."/>
            <person name="MacDonald P.J.P."/>
            <person name="McCowen C."/>
            <person name="Montmayeur A."/>
            <person name="Murphy C."/>
            <person name="Neiman D."/>
            <person name="Pearson M."/>
            <person name="Priest M."/>
            <person name="Roberts A."/>
            <person name="Saif S."/>
            <person name="Shea T."/>
            <person name="Sisk P."/>
            <person name="Stolte C."/>
            <person name="Sykes S."/>
            <person name="Wortman J."/>
            <person name="Nusbaum C."/>
            <person name="Birren B."/>
        </authorList>
    </citation>
    <scope>NUCLEOTIDE SEQUENCE [LARGE SCALE GENOMIC DNA]</scope>
    <source>
        <strain evidence="3 4">ATCC 38327</strain>
    </source>
</reference>
<proteinExistence type="predicted"/>
<sequence length="117" mass="13796">MVQLAVVSEQEEEALTNRFLARIDELNKEKARIISEVEREEEFITNTLQKRLVQLQREKIAMENQLEQEQEAMVNRLAKQLDALRVAIQCRRVPRARRGRGDRRVVGRNESRRGAER</sequence>
<dbReference type="AlphaFoldDB" id="A0A0L0SW20"/>